<evidence type="ECO:0000256" key="2">
    <source>
        <dbReference type="ARBA" id="ARBA00004752"/>
    </source>
</evidence>
<dbReference type="InterPro" id="IPR001967">
    <property type="entry name" value="Peptidase_S11_N"/>
</dbReference>
<keyword evidence="10" id="KW-0573">Peptidoglycan synthesis</keyword>
<dbReference type="GO" id="GO:0009002">
    <property type="term" value="F:serine-type D-Ala-D-Ala carboxypeptidase activity"/>
    <property type="evidence" value="ECO:0007669"/>
    <property type="project" value="UniProtKB-EC"/>
</dbReference>
<evidence type="ECO:0000256" key="4">
    <source>
        <dbReference type="ARBA" id="ARBA00012448"/>
    </source>
</evidence>
<feature type="chain" id="PRO_5013245743" description="serine-type D-Ala-D-Ala carboxypeptidase" evidence="16">
    <location>
        <begin position="26"/>
        <end position="389"/>
    </location>
</feature>
<proteinExistence type="inferred from homology"/>
<feature type="binding site" evidence="14">
    <location>
        <position position="231"/>
    </location>
    <ligand>
        <name>substrate</name>
    </ligand>
</feature>
<dbReference type="SUPFAM" id="SSF69189">
    <property type="entry name" value="Penicillin-binding protein associated domain"/>
    <property type="match status" value="1"/>
</dbReference>
<dbReference type="Pfam" id="PF07943">
    <property type="entry name" value="PBP5_C"/>
    <property type="match status" value="1"/>
</dbReference>
<dbReference type="GO" id="GO:0008360">
    <property type="term" value="P:regulation of cell shape"/>
    <property type="evidence" value="ECO:0007669"/>
    <property type="project" value="UniProtKB-KW"/>
</dbReference>
<evidence type="ECO:0000256" key="15">
    <source>
        <dbReference type="RuleBase" id="RU004016"/>
    </source>
</evidence>
<keyword evidence="6" id="KW-0645">Protease</keyword>
<dbReference type="EMBL" id="FQUW01000021">
    <property type="protein sequence ID" value="SHF28054.1"/>
    <property type="molecule type" value="Genomic_DNA"/>
</dbReference>
<feature type="active site" description="Acyl-ester intermediate" evidence="13">
    <location>
        <position position="68"/>
    </location>
</feature>
<reference evidence="19" key="1">
    <citation type="submission" date="2016-11" db="EMBL/GenBank/DDBJ databases">
        <authorList>
            <person name="Varghese N."/>
            <person name="Submissions S."/>
        </authorList>
    </citation>
    <scope>NUCLEOTIDE SEQUENCE [LARGE SCALE GENOMIC DNA]</scope>
    <source>
        <strain evidence="19">DSM 11792</strain>
    </source>
</reference>
<evidence type="ECO:0000256" key="10">
    <source>
        <dbReference type="ARBA" id="ARBA00022984"/>
    </source>
</evidence>
<keyword evidence="19" id="KW-1185">Reference proteome</keyword>
<dbReference type="PANTHER" id="PTHR21581">
    <property type="entry name" value="D-ALANYL-D-ALANINE CARBOXYPEPTIDASE"/>
    <property type="match status" value="1"/>
</dbReference>
<evidence type="ECO:0000313" key="19">
    <source>
        <dbReference type="Proteomes" id="UP000184196"/>
    </source>
</evidence>
<dbReference type="Proteomes" id="UP000184196">
    <property type="component" value="Unassembled WGS sequence"/>
</dbReference>
<evidence type="ECO:0000256" key="1">
    <source>
        <dbReference type="ARBA" id="ARBA00003217"/>
    </source>
</evidence>
<evidence type="ECO:0000313" key="18">
    <source>
        <dbReference type="EMBL" id="SHF28054.1"/>
    </source>
</evidence>
<protein>
    <recommendedName>
        <fullName evidence="4">serine-type D-Ala-D-Ala carboxypeptidase</fullName>
        <ecNumber evidence="4">3.4.16.4</ecNumber>
    </recommendedName>
</protein>
<comment type="catalytic activity">
    <reaction evidence="12">
        <text>Preferential cleavage: (Ac)2-L-Lys-D-Ala-|-D-Ala. Also transpeptidation of peptidyl-alanyl moieties that are N-acyl substituents of D-alanine.</text>
        <dbReference type="EC" id="3.4.16.4"/>
    </reaction>
</comment>
<dbReference type="PANTHER" id="PTHR21581:SF6">
    <property type="entry name" value="TRAFFICKING PROTEIN PARTICLE COMPLEX SUBUNIT 12"/>
    <property type="match status" value="1"/>
</dbReference>
<evidence type="ECO:0000256" key="14">
    <source>
        <dbReference type="PIRSR" id="PIRSR618044-2"/>
    </source>
</evidence>
<dbReference type="InterPro" id="IPR012338">
    <property type="entry name" value="Beta-lactam/transpept-like"/>
</dbReference>
<dbReference type="Pfam" id="PF00768">
    <property type="entry name" value="Peptidase_S11"/>
    <property type="match status" value="1"/>
</dbReference>
<dbReference type="InterPro" id="IPR018044">
    <property type="entry name" value="Peptidase_S11"/>
</dbReference>
<gene>
    <name evidence="18" type="ORF">SAMN02745218_01855</name>
</gene>
<evidence type="ECO:0000256" key="11">
    <source>
        <dbReference type="ARBA" id="ARBA00023316"/>
    </source>
</evidence>
<dbReference type="EC" id="3.4.16.4" evidence="4"/>
<evidence type="ECO:0000256" key="9">
    <source>
        <dbReference type="ARBA" id="ARBA00022960"/>
    </source>
</evidence>
<dbReference type="GO" id="GO:0006508">
    <property type="term" value="P:proteolysis"/>
    <property type="evidence" value="ECO:0007669"/>
    <property type="project" value="UniProtKB-KW"/>
</dbReference>
<keyword evidence="7 16" id="KW-0732">Signal</keyword>
<feature type="domain" description="Peptidase S11 D-Ala-D-Ala carboxypeptidase A C-terminal" evidence="17">
    <location>
        <begin position="281"/>
        <end position="371"/>
    </location>
</feature>
<evidence type="ECO:0000256" key="13">
    <source>
        <dbReference type="PIRSR" id="PIRSR618044-1"/>
    </source>
</evidence>
<dbReference type="GO" id="GO:0009252">
    <property type="term" value="P:peptidoglycan biosynthetic process"/>
    <property type="evidence" value="ECO:0007669"/>
    <property type="project" value="UniProtKB-UniPathway"/>
</dbReference>
<dbReference type="UniPathway" id="UPA00219"/>
<dbReference type="InterPro" id="IPR037167">
    <property type="entry name" value="Peptidase_S11_C_sf"/>
</dbReference>
<dbReference type="InterPro" id="IPR012907">
    <property type="entry name" value="Peptidase_S11_C"/>
</dbReference>
<feature type="active site" evidence="13">
    <location>
        <position position="128"/>
    </location>
</feature>
<dbReference type="InterPro" id="IPR015956">
    <property type="entry name" value="Peniciliin-bd_prot_C_sf"/>
</dbReference>
<evidence type="ECO:0000256" key="12">
    <source>
        <dbReference type="ARBA" id="ARBA00034000"/>
    </source>
</evidence>
<organism evidence="18 19">
    <name type="scientific">Desulfofundulus australicus DSM 11792</name>
    <dbReference type="NCBI Taxonomy" id="1121425"/>
    <lineage>
        <taxon>Bacteria</taxon>
        <taxon>Bacillati</taxon>
        <taxon>Bacillota</taxon>
        <taxon>Clostridia</taxon>
        <taxon>Eubacteriales</taxon>
        <taxon>Peptococcaceae</taxon>
        <taxon>Desulfofundulus</taxon>
    </lineage>
</organism>
<sequence length="389" mass="43100">MFARRIFCTLLACLFFMVLALPAWAVKEKEEGTSGGLETTAESAVLMEAHSGRVLWSRNPDKELPMASVTKIMTLLLAVEAVEQGQVSLKDRVVASENAWEMGGSQIYLEPGEEFSLEEMLIAVAVGSANDASVAVAEHILGSEEAFVEAMNRRAKELGLKHTHFVNCTGLPAPGHYTSAYDMAVILRECLKYPLFRRISSIYEYDLRGGKFKLWNTNKLLKWYEGVDAGKTGWTNEAKYCLASSAVRDGLRLIVVVLGTPEPKSHFRESIKLYKYGFARYKAVNIYPAGARVKSIPVSKGVVDRVDVVAREQVTVVTPKGEDRGLSTHLELPASVTAPVKKGQQLGFCIVKKNGQELLRVPLVARYEVKKASLMQQIKKVFFRQHSIG</sequence>
<dbReference type="Gene3D" id="2.60.410.10">
    <property type="entry name" value="D-Ala-D-Ala carboxypeptidase, C-terminal domain"/>
    <property type="match status" value="1"/>
</dbReference>
<dbReference type="PRINTS" id="PR00725">
    <property type="entry name" value="DADACBPTASE1"/>
</dbReference>
<evidence type="ECO:0000256" key="3">
    <source>
        <dbReference type="ARBA" id="ARBA00007164"/>
    </source>
</evidence>
<accession>A0A1M5AD21</accession>
<evidence type="ECO:0000256" key="6">
    <source>
        <dbReference type="ARBA" id="ARBA00022670"/>
    </source>
</evidence>
<feature type="signal peptide" evidence="16">
    <location>
        <begin position="1"/>
        <end position="25"/>
    </location>
</feature>
<comment type="similarity">
    <text evidence="3 15">Belongs to the peptidase S11 family.</text>
</comment>
<name>A0A1M5AD21_9FIRM</name>
<evidence type="ECO:0000259" key="17">
    <source>
        <dbReference type="SMART" id="SM00936"/>
    </source>
</evidence>
<evidence type="ECO:0000256" key="16">
    <source>
        <dbReference type="SAM" id="SignalP"/>
    </source>
</evidence>
<feature type="active site" description="Proton acceptor" evidence="13">
    <location>
        <position position="71"/>
    </location>
</feature>
<evidence type="ECO:0000256" key="5">
    <source>
        <dbReference type="ARBA" id="ARBA00022645"/>
    </source>
</evidence>
<dbReference type="RefSeq" id="WP_073165437.1">
    <property type="nucleotide sequence ID" value="NZ_FQUW01000021.1"/>
</dbReference>
<comment type="function">
    <text evidence="1">Removes C-terminal D-alanyl residues from sugar-peptide cell wall precursors.</text>
</comment>
<keyword evidence="11" id="KW-0961">Cell wall biogenesis/degradation</keyword>
<evidence type="ECO:0000256" key="7">
    <source>
        <dbReference type="ARBA" id="ARBA00022729"/>
    </source>
</evidence>
<dbReference type="Gene3D" id="3.40.710.10">
    <property type="entry name" value="DD-peptidase/beta-lactamase superfamily"/>
    <property type="match status" value="1"/>
</dbReference>
<comment type="pathway">
    <text evidence="2">Cell wall biogenesis; peptidoglycan biosynthesis.</text>
</comment>
<keyword evidence="5 18" id="KW-0121">Carboxypeptidase</keyword>
<dbReference type="OrthoDB" id="9791132at2"/>
<dbReference type="AlphaFoldDB" id="A0A1M5AD21"/>
<keyword evidence="8" id="KW-0378">Hydrolase</keyword>
<evidence type="ECO:0000256" key="8">
    <source>
        <dbReference type="ARBA" id="ARBA00022801"/>
    </source>
</evidence>
<keyword evidence="9" id="KW-0133">Cell shape</keyword>
<dbReference type="SUPFAM" id="SSF56601">
    <property type="entry name" value="beta-lactamase/transpeptidase-like"/>
    <property type="match status" value="1"/>
</dbReference>
<dbReference type="GO" id="GO:0071555">
    <property type="term" value="P:cell wall organization"/>
    <property type="evidence" value="ECO:0007669"/>
    <property type="project" value="UniProtKB-KW"/>
</dbReference>
<dbReference type="SMART" id="SM00936">
    <property type="entry name" value="PBP5_C"/>
    <property type="match status" value="1"/>
</dbReference>